<reference evidence="1" key="1">
    <citation type="submission" date="2023-03" db="EMBL/GenBank/DDBJ databases">
        <title>Chitinimonas shenzhenensis gen. nov., sp. nov., a novel member of family Burkholderiaceae isolated from activated sludge collected in Shen Zhen, China.</title>
        <authorList>
            <person name="Wang X."/>
        </authorList>
    </citation>
    <scope>NUCLEOTIDE SEQUENCE</scope>
    <source>
        <strain evidence="1">DQS-5</strain>
    </source>
</reference>
<accession>A0ABT7E224</accession>
<sequence>MTYPPKKLNRPAAKKQQIADLKQFINLNTANHRLHLPLQEMVVFNTSESRQSNAYWAGE</sequence>
<evidence type="ECO:0000313" key="2">
    <source>
        <dbReference type="Proteomes" id="UP001172778"/>
    </source>
</evidence>
<name>A0ABT7E224_9NEIS</name>
<gene>
    <name evidence="1" type="ORF">PZA18_15165</name>
</gene>
<dbReference type="Proteomes" id="UP001172778">
    <property type="component" value="Unassembled WGS sequence"/>
</dbReference>
<evidence type="ECO:0000313" key="1">
    <source>
        <dbReference type="EMBL" id="MDK2125393.1"/>
    </source>
</evidence>
<proteinExistence type="predicted"/>
<organism evidence="1 2">
    <name type="scientific">Parachitinimonas caeni</name>
    <dbReference type="NCBI Taxonomy" id="3031301"/>
    <lineage>
        <taxon>Bacteria</taxon>
        <taxon>Pseudomonadati</taxon>
        <taxon>Pseudomonadota</taxon>
        <taxon>Betaproteobacteria</taxon>
        <taxon>Neisseriales</taxon>
        <taxon>Chitinibacteraceae</taxon>
        <taxon>Parachitinimonas</taxon>
    </lineage>
</organism>
<protein>
    <submittedName>
        <fullName evidence="1">Uncharacterized protein</fullName>
    </submittedName>
</protein>
<keyword evidence="2" id="KW-1185">Reference proteome</keyword>
<comment type="caution">
    <text evidence="1">The sequence shown here is derived from an EMBL/GenBank/DDBJ whole genome shotgun (WGS) entry which is preliminary data.</text>
</comment>
<dbReference type="EMBL" id="JARRAF010000018">
    <property type="protein sequence ID" value="MDK2125393.1"/>
    <property type="molecule type" value="Genomic_DNA"/>
</dbReference>
<dbReference type="RefSeq" id="WP_284101700.1">
    <property type="nucleotide sequence ID" value="NZ_JARRAF010000018.1"/>
</dbReference>